<dbReference type="Proteomes" id="UP001153387">
    <property type="component" value="Unassembled WGS sequence"/>
</dbReference>
<dbReference type="AlphaFoldDB" id="A0A9X4KMJ9"/>
<evidence type="ECO:0000256" key="3">
    <source>
        <dbReference type="ARBA" id="ARBA00023163"/>
    </source>
</evidence>
<dbReference type="SMART" id="SM00448">
    <property type="entry name" value="REC"/>
    <property type="match status" value="1"/>
</dbReference>
<evidence type="ECO:0000256" key="1">
    <source>
        <dbReference type="ARBA" id="ARBA00023015"/>
    </source>
</evidence>
<dbReference type="GO" id="GO:0003700">
    <property type="term" value="F:DNA-binding transcription factor activity"/>
    <property type="evidence" value="ECO:0007669"/>
    <property type="project" value="InterPro"/>
</dbReference>
<dbReference type="RefSeq" id="WP_277568731.1">
    <property type="nucleotide sequence ID" value="NZ_JAPDHZ010000008.1"/>
</dbReference>
<keyword evidence="8" id="KW-1185">Reference proteome</keyword>
<dbReference type="InterPro" id="IPR018060">
    <property type="entry name" value="HTH_AraC"/>
</dbReference>
<dbReference type="InterPro" id="IPR011006">
    <property type="entry name" value="CheY-like_superfamily"/>
</dbReference>
<dbReference type="CDD" id="cd17536">
    <property type="entry name" value="REC_YesN-like"/>
    <property type="match status" value="1"/>
</dbReference>
<evidence type="ECO:0000259" key="6">
    <source>
        <dbReference type="PROSITE" id="PS50110"/>
    </source>
</evidence>
<dbReference type="Pfam" id="PF12833">
    <property type="entry name" value="HTH_18"/>
    <property type="match status" value="1"/>
</dbReference>
<evidence type="ECO:0000259" key="5">
    <source>
        <dbReference type="PROSITE" id="PS01124"/>
    </source>
</evidence>
<keyword evidence="2" id="KW-0238">DNA-binding</keyword>
<dbReference type="Pfam" id="PF00072">
    <property type="entry name" value="Response_reg"/>
    <property type="match status" value="1"/>
</dbReference>
<dbReference type="SUPFAM" id="SSF46689">
    <property type="entry name" value="Homeodomain-like"/>
    <property type="match status" value="1"/>
</dbReference>
<evidence type="ECO:0000313" key="8">
    <source>
        <dbReference type="Proteomes" id="UP001153387"/>
    </source>
</evidence>
<keyword evidence="4" id="KW-0597">Phosphoprotein</keyword>
<dbReference type="Gene3D" id="1.10.10.60">
    <property type="entry name" value="Homeodomain-like"/>
    <property type="match status" value="2"/>
</dbReference>
<evidence type="ECO:0000256" key="4">
    <source>
        <dbReference type="PROSITE-ProRule" id="PRU00169"/>
    </source>
</evidence>
<feature type="domain" description="HTH araC/xylS-type" evidence="5">
    <location>
        <begin position="426"/>
        <end position="524"/>
    </location>
</feature>
<dbReference type="Gene3D" id="3.40.50.2300">
    <property type="match status" value="1"/>
</dbReference>
<dbReference type="InterPro" id="IPR001789">
    <property type="entry name" value="Sig_transdc_resp-reg_receiver"/>
</dbReference>
<evidence type="ECO:0000313" key="7">
    <source>
        <dbReference type="EMBL" id="MDG0795027.1"/>
    </source>
</evidence>
<dbReference type="PROSITE" id="PS00041">
    <property type="entry name" value="HTH_ARAC_FAMILY_1"/>
    <property type="match status" value="1"/>
</dbReference>
<name>A0A9X4KMJ9_9BACL</name>
<dbReference type="PROSITE" id="PS50110">
    <property type="entry name" value="RESPONSE_REGULATORY"/>
    <property type="match status" value="1"/>
</dbReference>
<keyword evidence="1" id="KW-0805">Transcription regulation</keyword>
<dbReference type="SMART" id="SM00342">
    <property type="entry name" value="HTH_ARAC"/>
    <property type="match status" value="1"/>
</dbReference>
<feature type="domain" description="Response regulatory" evidence="6">
    <location>
        <begin position="7"/>
        <end position="125"/>
    </location>
</feature>
<keyword evidence="3" id="KW-0804">Transcription</keyword>
<dbReference type="EMBL" id="JAPDHZ010000008">
    <property type="protein sequence ID" value="MDG0795027.1"/>
    <property type="molecule type" value="Genomic_DNA"/>
</dbReference>
<dbReference type="GO" id="GO:0000160">
    <property type="term" value="P:phosphorelay signal transduction system"/>
    <property type="evidence" value="ECO:0007669"/>
    <property type="project" value="InterPro"/>
</dbReference>
<dbReference type="InterPro" id="IPR018062">
    <property type="entry name" value="HTH_AraC-typ_CS"/>
</dbReference>
<dbReference type="GO" id="GO:0043565">
    <property type="term" value="F:sequence-specific DNA binding"/>
    <property type="evidence" value="ECO:0007669"/>
    <property type="project" value="InterPro"/>
</dbReference>
<sequence length="527" mass="60769">MTDNGINVLLVDDEAVDLEWLRRRVAGHEQLSGASVRTASSGFAALNLMKQQRIDIILSDIRMPIMSGTEFARQAKEINPQVSIVFISGHEDFGYAKQAIQLNAYGYLLKPVEDGELNATLTELCGKIERERRQHTSLTETLSLVNQELLLRWFNESAPGDVEAHVRSFLAPMLQGGTAVAIVEIDDIAWKTSSSTAEERRAWLAGAAGFIRRFAQERNMGLVIDAYDSRFVLLAAVPEPSFSALLEELIRAFYAEFAFSVTIGTGMYTTAFDQLHDSYRQAQAALSIKWIVGKNRLIKDASQWRPKERIAPNLEEIVDRMLKAMLEYDLTTIDDCLLQLFDGDHPLSQKHEIYDLIIRITSKLHADLRQLNEHLYEILNWDAHQPLILFQFETVHDILSWLRRRFFELSELLYLKRQRQKRKLIDDITAYVKDRLEQKITLNEVAAHFNFTPNYLGQLFKAETNSLFSDFLNDLRMKRVCELLQEPTKKVYEIAEQVGYKNIIYFNRQFKQHMGMSPGEYRKKHNI</sequence>
<accession>A0A9X4KMJ9</accession>
<dbReference type="InterPro" id="IPR041522">
    <property type="entry name" value="CdaR_GGDEF"/>
</dbReference>
<dbReference type="InterPro" id="IPR009057">
    <property type="entry name" value="Homeodomain-like_sf"/>
</dbReference>
<proteinExistence type="predicted"/>
<dbReference type="PROSITE" id="PS01124">
    <property type="entry name" value="HTH_ARAC_FAMILY_2"/>
    <property type="match status" value="1"/>
</dbReference>
<feature type="modified residue" description="4-aspartylphosphate" evidence="4">
    <location>
        <position position="60"/>
    </location>
</feature>
<reference evidence="7 8" key="1">
    <citation type="submission" date="2022-10" db="EMBL/GenBank/DDBJ databases">
        <title>Comparative genomic analysis of Cohnella hashimotonis sp. nov., isolated from the International Space Station.</title>
        <authorList>
            <person name="Simpson A."/>
            <person name="Venkateswaran K."/>
        </authorList>
    </citation>
    <scope>NUCLEOTIDE SEQUENCE [LARGE SCALE GENOMIC DNA]</scope>
    <source>
        <strain evidence="7 8">DSM 18997</strain>
    </source>
</reference>
<comment type="caution">
    <text evidence="7">The sequence shown here is derived from an EMBL/GenBank/DDBJ whole genome shotgun (WGS) entry which is preliminary data.</text>
</comment>
<dbReference type="PANTHER" id="PTHR43280:SF2">
    <property type="entry name" value="HTH-TYPE TRANSCRIPTIONAL REGULATOR EXSA"/>
    <property type="match status" value="1"/>
</dbReference>
<dbReference type="PANTHER" id="PTHR43280">
    <property type="entry name" value="ARAC-FAMILY TRANSCRIPTIONAL REGULATOR"/>
    <property type="match status" value="1"/>
</dbReference>
<evidence type="ECO:0000256" key="2">
    <source>
        <dbReference type="ARBA" id="ARBA00023125"/>
    </source>
</evidence>
<dbReference type="PRINTS" id="PR00032">
    <property type="entry name" value="HTHARAC"/>
</dbReference>
<protein>
    <submittedName>
        <fullName evidence="7">Response regulator</fullName>
    </submittedName>
</protein>
<gene>
    <name evidence="7" type="ORF">OMP38_32520</name>
</gene>
<dbReference type="Pfam" id="PF17853">
    <property type="entry name" value="GGDEF_2"/>
    <property type="match status" value="1"/>
</dbReference>
<organism evidence="7 8">
    <name type="scientific">Cohnella ginsengisoli</name>
    <dbReference type="NCBI Taxonomy" id="425004"/>
    <lineage>
        <taxon>Bacteria</taxon>
        <taxon>Bacillati</taxon>
        <taxon>Bacillota</taxon>
        <taxon>Bacilli</taxon>
        <taxon>Bacillales</taxon>
        <taxon>Paenibacillaceae</taxon>
        <taxon>Cohnella</taxon>
    </lineage>
</organism>
<dbReference type="InterPro" id="IPR020449">
    <property type="entry name" value="Tscrpt_reg_AraC-type_HTH"/>
</dbReference>
<dbReference type="SUPFAM" id="SSF52172">
    <property type="entry name" value="CheY-like"/>
    <property type="match status" value="1"/>
</dbReference>